<dbReference type="AlphaFoldDB" id="A0A2P2N1X8"/>
<reference evidence="1" key="1">
    <citation type="submission" date="2018-02" db="EMBL/GenBank/DDBJ databases">
        <title>Rhizophora mucronata_Transcriptome.</title>
        <authorList>
            <person name="Meera S.P."/>
            <person name="Sreeshan A."/>
            <person name="Augustine A."/>
        </authorList>
    </citation>
    <scope>NUCLEOTIDE SEQUENCE</scope>
    <source>
        <tissue evidence="1">Leaf</tissue>
    </source>
</reference>
<evidence type="ECO:0000313" key="1">
    <source>
        <dbReference type="EMBL" id="MBX36451.1"/>
    </source>
</evidence>
<sequence>MDVEFLTPSNSLKHSCRYILWPFNLFLLLSLSLSF</sequence>
<protein>
    <submittedName>
        <fullName evidence="1">Uncharacterized protein</fullName>
    </submittedName>
</protein>
<organism evidence="1">
    <name type="scientific">Rhizophora mucronata</name>
    <name type="common">Asiatic mangrove</name>
    <dbReference type="NCBI Taxonomy" id="61149"/>
    <lineage>
        <taxon>Eukaryota</taxon>
        <taxon>Viridiplantae</taxon>
        <taxon>Streptophyta</taxon>
        <taxon>Embryophyta</taxon>
        <taxon>Tracheophyta</taxon>
        <taxon>Spermatophyta</taxon>
        <taxon>Magnoliopsida</taxon>
        <taxon>eudicotyledons</taxon>
        <taxon>Gunneridae</taxon>
        <taxon>Pentapetalae</taxon>
        <taxon>rosids</taxon>
        <taxon>fabids</taxon>
        <taxon>Malpighiales</taxon>
        <taxon>Rhizophoraceae</taxon>
        <taxon>Rhizophora</taxon>
    </lineage>
</organism>
<dbReference type="EMBL" id="GGEC01055967">
    <property type="protein sequence ID" value="MBX36451.1"/>
    <property type="molecule type" value="Transcribed_RNA"/>
</dbReference>
<accession>A0A2P2N1X8</accession>
<name>A0A2P2N1X8_RHIMU</name>
<proteinExistence type="predicted"/>